<gene>
    <name evidence="1" type="ORF">DFH94DRAFT_129186</name>
</gene>
<sequence length="348" mass="39577">MNPLLPRMTTPTEQACFRSSPLSLGMQSIRETPGTPTMFPLAGNVTMAPFIRVKITSTIISLGAHFSSASSYRSQGWTVSVHPEGKRYAHKITEDRISVVTEAHVTDPGVAEQLEACLAMIRVLAAKEDIRLTETTDLFVEIDQNSRRCSYWFADHAHRTIFWLRRVDTKPVGLPDSYSKRHLQYALEENYWAHVEMFPATASQYSMTALNELNIIFLNARADALTSDIPTFPYTADQCDRFINLLQCRKEHASNPYVVTFIARVWVVIAHHRFSTCFEEDRRCMSSIHFVVEAPSGKRGLISTVIPRALTNLPSEYGERLKRLVWTILFMALIGAMYQRESKTCYSK</sequence>
<reference evidence="1" key="2">
    <citation type="journal article" date="2020" name="Nat. Commun.">
        <title>Large-scale genome sequencing of mycorrhizal fungi provides insights into the early evolution of symbiotic traits.</title>
        <authorList>
            <person name="Miyauchi S."/>
            <person name="Kiss E."/>
            <person name="Kuo A."/>
            <person name="Drula E."/>
            <person name="Kohler A."/>
            <person name="Sanchez-Garcia M."/>
            <person name="Morin E."/>
            <person name="Andreopoulos B."/>
            <person name="Barry K.W."/>
            <person name="Bonito G."/>
            <person name="Buee M."/>
            <person name="Carver A."/>
            <person name="Chen C."/>
            <person name="Cichocki N."/>
            <person name="Clum A."/>
            <person name="Culley D."/>
            <person name="Crous P.W."/>
            <person name="Fauchery L."/>
            <person name="Girlanda M."/>
            <person name="Hayes R.D."/>
            <person name="Keri Z."/>
            <person name="LaButti K."/>
            <person name="Lipzen A."/>
            <person name="Lombard V."/>
            <person name="Magnuson J."/>
            <person name="Maillard F."/>
            <person name="Murat C."/>
            <person name="Nolan M."/>
            <person name="Ohm R.A."/>
            <person name="Pangilinan J."/>
            <person name="Pereira M.F."/>
            <person name="Perotto S."/>
            <person name="Peter M."/>
            <person name="Pfister S."/>
            <person name="Riley R."/>
            <person name="Sitrit Y."/>
            <person name="Stielow J.B."/>
            <person name="Szollosi G."/>
            <person name="Zifcakova L."/>
            <person name="Stursova M."/>
            <person name="Spatafora J.W."/>
            <person name="Tedersoo L."/>
            <person name="Vaario L.M."/>
            <person name="Yamada A."/>
            <person name="Yan M."/>
            <person name="Wang P."/>
            <person name="Xu J."/>
            <person name="Bruns T."/>
            <person name="Baldrian P."/>
            <person name="Vilgalys R."/>
            <person name="Dunand C."/>
            <person name="Henrissat B."/>
            <person name="Grigoriev I.V."/>
            <person name="Hibbett D."/>
            <person name="Nagy L.G."/>
            <person name="Martin F.M."/>
        </authorList>
    </citation>
    <scope>NUCLEOTIDE SEQUENCE</scope>
    <source>
        <strain evidence="1">Prilba</strain>
    </source>
</reference>
<organism evidence="1 2">
    <name type="scientific">Russula ochroleuca</name>
    <dbReference type="NCBI Taxonomy" id="152965"/>
    <lineage>
        <taxon>Eukaryota</taxon>
        <taxon>Fungi</taxon>
        <taxon>Dikarya</taxon>
        <taxon>Basidiomycota</taxon>
        <taxon>Agaricomycotina</taxon>
        <taxon>Agaricomycetes</taxon>
        <taxon>Russulales</taxon>
        <taxon>Russulaceae</taxon>
        <taxon>Russula</taxon>
    </lineage>
</organism>
<reference evidence="1" key="1">
    <citation type="submission" date="2019-10" db="EMBL/GenBank/DDBJ databases">
        <authorList>
            <consortium name="DOE Joint Genome Institute"/>
            <person name="Kuo A."/>
            <person name="Miyauchi S."/>
            <person name="Kiss E."/>
            <person name="Drula E."/>
            <person name="Kohler A."/>
            <person name="Sanchez-Garcia M."/>
            <person name="Andreopoulos B."/>
            <person name="Barry K.W."/>
            <person name="Bonito G."/>
            <person name="Buee M."/>
            <person name="Carver A."/>
            <person name="Chen C."/>
            <person name="Cichocki N."/>
            <person name="Clum A."/>
            <person name="Culley D."/>
            <person name="Crous P.W."/>
            <person name="Fauchery L."/>
            <person name="Girlanda M."/>
            <person name="Hayes R."/>
            <person name="Keri Z."/>
            <person name="LaButti K."/>
            <person name="Lipzen A."/>
            <person name="Lombard V."/>
            <person name="Magnuson J."/>
            <person name="Maillard F."/>
            <person name="Morin E."/>
            <person name="Murat C."/>
            <person name="Nolan M."/>
            <person name="Ohm R."/>
            <person name="Pangilinan J."/>
            <person name="Pereira M."/>
            <person name="Perotto S."/>
            <person name="Peter M."/>
            <person name="Riley R."/>
            <person name="Sitrit Y."/>
            <person name="Stielow B."/>
            <person name="Szollosi G."/>
            <person name="Zifcakova L."/>
            <person name="Stursova M."/>
            <person name="Spatafora J.W."/>
            <person name="Tedersoo L."/>
            <person name="Vaario L.-M."/>
            <person name="Yamada A."/>
            <person name="Yan M."/>
            <person name="Wang P."/>
            <person name="Xu J."/>
            <person name="Bruns T."/>
            <person name="Baldrian P."/>
            <person name="Vilgalys R."/>
            <person name="Henrissat B."/>
            <person name="Grigoriev I.V."/>
            <person name="Hibbett D."/>
            <person name="Nagy L.G."/>
            <person name="Martin F.M."/>
        </authorList>
    </citation>
    <scope>NUCLEOTIDE SEQUENCE</scope>
    <source>
        <strain evidence="1">Prilba</strain>
    </source>
</reference>
<protein>
    <submittedName>
        <fullName evidence="1">Uncharacterized protein</fullName>
    </submittedName>
</protein>
<comment type="caution">
    <text evidence="1">The sequence shown here is derived from an EMBL/GenBank/DDBJ whole genome shotgun (WGS) entry which is preliminary data.</text>
</comment>
<dbReference type="AlphaFoldDB" id="A0A9P5JZW9"/>
<dbReference type="EMBL" id="WHVB01000017">
    <property type="protein sequence ID" value="KAF8474419.1"/>
    <property type="molecule type" value="Genomic_DNA"/>
</dbReference>
<dbReference type="OrthoDB" id="2674421at2759"/>
<dbReference type="Proteomes" id="UP000759537">
    <property type="component" value="Unassembled WGS sequence"/>
</dbReference>
<keyword evidence="2" id="KW-1185">Reference proteome</keyword>
<evidence type="ECO:0000313" key="1">
    <source>
        <dbReference type="EMBL" id="KAF8474419.1"/>
    </source>
</evidence>
<name>A0A9P5JZW9_9AGAM</name>
<evidence type="ECO:0000313" key="2">
    <source>
        <dbReference type="Proteomes" id="UP000759537"/>
    </source>
</evidence>
<proteinExistence type="predicted"/>
<accession>A0A9P5JZW9</accession>